<organism evidence="1 2">
    <name type="scientific">Actinoplanes xinjiangensis</name>
    <dbReference type="NCBI Taxonomy" id="512350"/>
    <lineage>
        <taxon>Bacteria</taxon>
        <taxon>Bacillati</taxon>
        <taxon>Actinomycetota</taxon>
        <taxon>Actinomycetes</taxon>
        <taxon>Micromonosporales</taxon>
        <taxon>Micromonosporaceae</taxon>
        <taxon>Actinoplanes</taxon>
    </lineage>
</organism>
<dbReference type="AlphaFoldDB" id="A0A316FCA7"/>
<proteinExistence type="predicted"/>
<keyword evidence="2" id="KW-1185">Reference proteome</keyword>
<sequence>MDLEPVAGAALIRVTAASVFDLPCATNTDRDRERAVRFAVPRGYGGFRSRVVSSGIRDIARLDVRGDNKTLTSVPFTPGQSEVDVSTAVAGHAVLELRITCARPGGAVTFFNAALTR</sequence>
<accession>A0A316FCA7</accession>
<evidence type="ECO:0000313" key="1">
    <source>
        <dbReference type="EMBL" id="PWK45116.1"/>
    </source>
</evidence>
<evidence type="ECO:0008006" key="3">
    <source>
        <dbReference type="Google" id="ProtNLM"/>
    </source>
</evidence>
<dbReference type="RefSeq" id="WP_109596088.1">
    <property type="nucleotide sequence ID" value="NZ_BONA01000061.1"/>
</dbReference>
<protein>
    <recommendedName>
        <fullName evidence="3">Glycosyl hydrolase family 98 putative carbohydrate-binding module domain-containing protein</fullName>
    </recommendedName>
</protein>
<reference evidence="1 2" key="1">
    <citation type="submission" date="2018-05" db="EMBL/GenBank/DDBJ databases">
        <title>Genomic Encyclopedia of Archaeal and Bacterial Type Strains, Phase II (KMG-II): from individual species to whole genera.</title>
        <authorList>
            <person name="Goeker M."/>
        </authorList>
    </citation>
    <scope>NUCLEOTIDE SEQUENCE [LARGE SCALE GENOMIC DNA]</scope>
    <source>
        <strain evidence="1 2">DSM 45184</strain>
    </source>
</reference>
<evidence type="ECO:0000313" key="2">
    <source>
        <dbReference type="Proteomes" id="UP000245697"/>
    </source>
</evidence>
<name>A0A316FCA7_9ACTN</name>
<dbReference type="EMBL" id="QGGR01000011">
    <property type="protein sequence ID" value="PWK45116.1"/>
    <property type="molecule type" value="Genomic_DNA"/>
</dbReference>
<comment type="caution">
    <text evidence="1">The sequence shown here is derived from an EMBL/GenBank/DDBJ whole genome shotgun (WGS) entry which is preliminary data.</text>
</comment>
<gene>
    <name evidence="1" type="ORF">BC793_11190</name>
</gene>
<dbReference type="Proteomes" id="UP000245697">
    <property type="component" value="Unassembled WGS sequence"/>
</dbReference>